<dbReference type="EMBL" id="CAJOBP010044363">
    <property type="protein sequence ID" value="CAF4779684.1"/>
    <property type="molecule type" value="Genomic_DNA"/>
</dbReference>
<evidence type="ECO:0000256" key="1">
    <source>
        <dbReference type="SAM" id="MobiDB-lite"/>
    </source>
</evidence>
<name>A0A821N1J7_9BILA</name>
<dbReference type="Proteomes" id="UP000663873">
    <property type="component" value="Unassembled WGS sequence"/>
</dbReference>
<reference evidence="2" key="1">
    <citation type="submission" date="2021-02" db="EMBL/GenBank/DDBJ databases">
        <authorList>
            <person name="Nowell W R."/>
        </authorList>
    </citation>
    <scope>NUCLEOTIDE SEQUENCE</scope>
</reference>
<feature type="region of interest" description="Disordered" evidence="1">
    <location>
        <begin position="28"/>
        <end position="136"/>
    </location>
</feature>
<dbReference type="AlphaFoldDB" id="A0A821N1J7"/>
<feature type="compositionally biased region" description="Basic residues" evidence="1">
    <location>
        <begin position="64"/>
        <end position="74"/>
    </location>
</feature>
<comment type="caution">
    <text evidence="2">The sequence shown here is derived from an EMBL/GenBank/DDBJ whole genome shotgun (WGS) entry which is preliminary data.</text>
</comment>
<proteinExistence type="predicted"/>
<feature type="compositionally biased region" description="Basic and acidic residues" evidence="1">
    <location>
        <begin position="109"/>
        <end position="123"/>
    </location>
</feature>
<evidence type="ECO:0000313" key="3">
    <source>
        <dbReference type="Proteomes" id="UP000663873"/>
    </source>
</evidence>
<organism evidence="2 3">
    <name type="scientific">Rotaria socialis</name>
    <dbReference type="NCBI Taxonomy" id="392032"/>
    <lineage>
        <taxon>Eukaryota</taxon>
        <taxon>Metazoa</taxon>
        <taxon>Spiralia</taxon>
        <taxon>Gnathifera</taxon>
        <taxon>Rotifera</taxon>
        <taxon>Eurotatoria</taxon>
        <taxon>Bdelloidea</taxon>
        <taxon>Philodinida</taxon>
        <taxon>Philodinidae</taxon>
        <taxon>Rotaria</taxon>
    </lineage>
</organism>
<feature type="compositionally biased region" description="Basic and acidic residues" evidence="1">
    <location>
        <begin position="78"/>
        <end position="96"/>
    </location>
</feature>
<feature type="non-terminal residue" evidence="2">
    <location>
        <position position="1"/>
    </location>
</feature>
<protein>
    <submittedName>
        <fullName evidence="2">Uncharacterized protein</fullName>
    </submittedName>
</protein>
<evidence type="ECO:0000313" key="2">
    <source>
        <dbReference type="EMBL" id="CAF4779684.1"/>
    </source>
</evidence>
<accession>A0A821N1J7</accession>
<keyword evidence="3" id="KW-1185">Reference proteome</keyword>
<gene>
    <name evidence="2" type="ORF">UJA718_LOCUS40316</name>
</gene>
<sequence>MGLKGVIDPDEIPEIPAHKFLMRGNLIDNNNEASNNRDNNYRSSKKIDSSGRPVKGRGFMRYNGKSRSRSRTPPHWRSAVEDRRRFADGNDFRKSNANENIEFNSRRRRIDDEKLDINKEDHHSRRHERRKDDDRH</sequence>
<feature type="compositionally biased region" description="Low complexity" evidence="1">
    <location>
        <begin position="29"/>
        <end position="38"/>
    </location>
</feature>